<proteinExistence type="predicted"/>
<dbReference type="OrthoDB" id="9763470at2"/>
<keyword evidence="2" id="KW-1185">Reference proteome</keyword>
<name>A0A3A1Y0V4_9GAMM</name>
<dbReference type="Gene3D" id="3.30.420.10">
    <property type="entry name" value="Ribonuclease H-like superfamily/Ribonuclease H"/>
    <property type="match status" value="1"/>
</dbReference>
<dbReference type="Proteomes" id="UP000265691">
    <property type="component" value="Unassembled WGS sequence"/>
</dbReference>
<dbReference type="InterPro" id="IPR036397">
    <property type="entry name" value="RNaseH_sf"/>
</dbReference>
<dbReference type="RefSeq" id="WP_119525781.1">
    <property type="nucleotide sequence ID" value="NZ_NRHC01000143.1"/>
</dbReference>
<protein>
    <submittedName>
        <fullName evidence="1">Uncharacterized protein</fullName>
    </submittedName>
</protein>
<dbReference type="AlphaFoldDB" id="A0A3A1Y0V4"/>
<dbReference type="GO" id="GO:0003676">
    <property type="term" value="F:nucleic acid binding"/>
    <property type="evidence" value="ECO:0007669"/>
    <property type="project" value="InterPro"/>
</dbReference>
<comment type="caution">
    <text evidence="1">The sequence shown here is derived from an EMBL/GenBank/DDBJ whole genome shotgun (WGS) entry which is preliminary data.</text>
</comment>
<dbReference type="EMBL" id="NRHC01000143">
    <property type="protein sequence ID" value="RIY31081.1"/>
    <property type="molecule type" value="Genomic_DNA"/>
</dbReference>
<reference evidence="1 2" key="1">
    <citation type="submission" date="2017-08" db="EMBL/GenBank/DDBJ databases">
        <title>Reclassification of Bisgaard taxon 37 and 44.</title>
        <authorList>
            <person name="Christensen H."/>
        </authorList>
    </citation>
    <scope>NUCLEOTIDE SEQUENCE [LARGE SCALE GENOMIC DNA]</scope>
    <source>
        <strain evidence="1 2">B96_3</strain>
    </source>
</reference>
<sequence>MRYSSRKKSFNNKVELNDSIENYVIYDYETYGLDVKTTGISQLAAVRLNKDAQEFPAGEFNLEVSAYHDQIMGPIAAIKTGFKISPLVNAQGEVYNYELLGRVRGRKKVPEVELAYAWYTYITSQRNTCILGYNNFSFDDRVTSHLFFRNFIHPYQWYFENNNSRMDLFHLAIAFSTICPKAINWPINPETGNISYKLEEISRANRFSHLNAHDAMSDVKACVQLMQAFHADRIELDRFTPEEQANLYEINVSPESCFKHLAQFRSKFKVIQYVEAKGKSILVYFDINGRKRATRHATPVVCLNNFVGNKIEREILLLDLTVPHENFREFLTWDSKDLQDYFNLSSKYRKFSSPLLVAESNRFPLFASLNECSLNREINTPEVKQNVQTNYQLLEDLAVEELNVFYANLLQASKERFNAATPDSDTSVKVYTQVETEKEEVKYSLNKLNFSHKERDKVASQDNQIRFYPESFLTKNFNIINDNKVLFNGKLGPNLERFTPYLMGISADPVLNSLFTLFKGNVDFYNLPPRIKKEYLAKLETRLDVAKEAFENGMVELRRQFSEDKDKFLQEYNLREIQELGKNTEDFYQYTKKFIQEFLEETSEE</sequence>
<evidence type="ECO:0000313" key="2">
    <source>
        <dbReference type="Proteomes" id="UP000265691"/>
    </source>
</evidence>
<dbReference type="InterPro" id="IPR012337">
    <property type="entry name" value="RNaseH-like_sf"/>
</dbReference>
<accession>A0A3A1Y0V4</accession>
<dbReference type="SUPFAM" id="SSF53098">
    <property type="entry name" value="Ribonuclease H-like"/>
    <property type="match status" value="1"/>
</dbReference>
<organism evidence="1 2">
    <name type="scientific">Psittacicella hinzii</name>
    <dbReference type="NCBI Taxonomy" id="2028575"/>
    <lineage>
        <taxon>Bacteria</taxon>
        <taxon>Pseudomonadati</taxon>
        <taxon>Pseudomonadota</taxon>
        <taxon>Gammaproteobacteria</taxon>
        <taxon>Pasteurellales</taxon>
        <taxon>Psittacicellaceae</taxon>
        <taxon>Psittacicella</taxon>
    </lineage>
</organism>
<gene>
    <name evidence="1" type="ORF">CKF54_07780</name>
</gene>
<evidence type="ECO:0000313" key="1">
    <source>
        <dbReference type="EMBL" id="RIY31081.1"/>
    </source>
</evidence>